<dbReference type="PROSITE" id="PS01040">
    <property type="entry name" value="SBP_BACTERIAL_5"/>
    <property type="match status" value="1"/>
</dbReference>
<comment type="similarity">
    <text evidence="2">Belongs to the bacterial solute-binding protein 5 family.</text>
</comment>
<evidence type="ECO:0000256" key="3">
    <source>
        <dbReference type="ARBA" id="ARBA00022448"/>
    </source>
</evidence>
<comment type="subcellular location">
    <subcellularLocation>
        <location evidence="1">Cell membrane</location>
        <topology evidence="1">Lipid-anchor</topology>
    </subcellularLocation>
</comment>
<dbReference type="Gene3D" id="3.90.76.10">
    <property type="entry name" value="Dipeptide-binding Protein, Domain 1"/>
    <property type="match status" value="1"/>
</dbReference>
<dbReference type="GO" id="GO:1904680">
    <property type="term" value="F:peptide transmembrane transporter activity"/>
    <property type="evidence" value="ECO:0007669"/>
    <property type="project" value="TreeGrafter"/>
</dbReference>
<dbReference type="Gene3D" id="3.40.190.10">
    <property type="entry name" value="Periplasmic binding protein-like II"/>
    <property type="match status" value="2"/>
</dbReference>
<keyword evidence="4 6" id="KW-0732">Signal</keyword>
<evidence type="ECO:0000259" key="7">
    <source>
        <dbReference type="Pfam" id="PF00496"/>
    </source>
</evidence>
<feature type="signal peptide" evidence="6">
    <location>
        <begin position="1"/>
        <end position="20"/>
    </location>
</feature>
<dbReference type="InterPro" id="IPR039424">
    <property type="entry name" value="SBP_5"/>
</dbReference>
<dbReference type="Gene3D" id="3.10.105.10">
    <property type="entry name" value="Dipeptide-binding Protein, Domain 3"/>
    <property type="match status" value="2"/>
</dbReference>
<dbReference type="PROSITE" id="PS51257">
    <property type="entry name" value="PROKAR_LIPOPROTEIN"/>
    <property type="match status" value="1"/>
</dbReference>
<evidence type="ECO:0000256" key="6">
    <source>
        <dbReference type="SAM" id="SignalP"/>
    </source>
</evidence>
<evidence type="ECO:0000256" key="2">
    <source>
        <dbReference type="ARBA" id="ARBA00005695"/>
    </source>
</evidence>
<keyword evidence="3" id="KW-0813">Transport</keyword>
<name>A0AB73SXJ0_9FIRM</name>
<evidence type="ECO:0000313" key="9">
    <source>
        <dbReference type="Proteomes" id="UP000245412"/>
    </source>
</evidence>
<feature type="chain" id="PRO_5044497150" evidence="6">
    <location>
        <begin position="21"/>
        <end position="627"/>
    </location>
</feature>
<proteinExistence type="inferred from homology"/>
<evidence type="ECO:0000313" key="8">
    <source>
        <dbReference type="EMBL" id="PWJ72072.1"/>
    </source>
</evidence>
<protein>
    <submittedName>
        <fullName evidence="8">Peptide/nickel transport system substrate-binding protein/oligopeptide transport system substrate-binding protein</fullName>
    </submittedName>
</protein>
<dbReference type="AlphaFoldDB" id="A0AB73SXJ0"/>
<organism evidence="8 9">
    <name type="scientific">Murimonas intestini</name>
    <dbReference type="NCBI Taxonomy" id="1337051"/>
    <lineage>
        <taxon>Bacteria</taxon>
        <taxon>Bacillati</taxon>
        <taxon>Bacillota</taxon>
        <taxon>Clostridia</taxon>
        <taxon>Lachnospirales</taxon>
        <taxon>Lachnospiraceae</taxon>
        <taxon>Murimonas</taxon>
    </lineage>
</organism>
<sequence>MKKKYLALVLSASMVMGMMAGCASGTGSETTAPTEAETAAELTTEANKTKAAAETEAEETEAATEAAETEAAAEGETEAATEAAVESAGHGPSSEAAPAWEVYNQRIADIRVETDLEKREAMMHEAEDELMSTWAVIPLYYYNDVYMQKTDVDGIYSNLFGFKYFGFATTPTNTLALQIASEPNKLDPALNSTVDGACLAILAFSGLYMYDEEGQLVPDLADGYEMSEDGLSYTFTMKDGLKWSDGTELSAKDVEYSWQRLANPETGADYAYLTDIIAQKEDGTLDVAASEDGKTFTVNLKAPCAYFLDLCAFPAFYPVPQASVEGSEGFADNPGDWCTEAGFVSSGPMVCTGWKHNESMTYEKNPNYYNADSVTLEKIEFMLSDDDTAIWNAFKDDSLQFIDTIATDMMETAKPMPEFHKVPTLGTYYCGFNVNSDLFKGKTIEQAAAMRKAMCLLIDRQYIVDSIAQADQEIANTFIPTGMADGNGGEFRKNDDAYTYPLEDKVGYYDPELTDANIEEAQALLESAGYQFDENGMLSADTPITMTYLTNDSEGNVKIGEAIQQDLAAIGITVTVETREWSVFLDERKSGQFDFCREGWLADYNDPINMLEMWETNSGNNDMQFGR</sequence>
<feature type="compositionally biased region" description="Acidic residues" evidence="5">
    <location>
        <begin position="55"/>
        <end position="79"/>
    </location>
</feature>
<evidence type="ECO:0000256" key="5">
    <source>
        <dbReference type="SAM" id="MobiDB-lite"/>
    </source>
</evidence>
<dbReference type="PANTHER" id="PTHR30290">
    <property type="entry name" value="PERIPLASMIC BINDING COMPONENT OF ABC TRANSPORTER"/>
    <property type="match status" value="1"/>
</dbReference>
<feature type="region of interest" description="Disordered" evidence="5">
    <location>
        <begin position="43"/>
        <end position="97"/>
    </location>
</feature>
<reference evidence="8 9" key="1">
    <citation type="submission" date="2018-05" db="EMBL/GenBank/DDBJ databases">
        <authorList>
            <person name="Goeker M."/>
            <person name="Huntemann M."/>
            <person name="Clum A."/>
            <person name="Pillay M."/>
            <person name="Palaniappan K."/>
            <person name="Varghese N."/>
            <person name="Mikhailova N."/>
            <person name="Stamatis D."/>
            <person name="Reddy T."/>
            <person name="Daum C."/>
            <person name="Shapiro N."/>
            <person name="Ivanova N."/>
            <person name="Kyrpides N."/>
            <person name="Woyke T."/>
        </authorList>
    </citation>
    <scope>NUCLEOTIDE SEQUENCE [LARGE SCALE GENOMIC DNA]</scope>
    <source>
        <strain evidence="8 9">DSM 26524</strain>
    </source>
</reference>
<dbReference type="InterPro" id="IPR023765">
    <property type="entry name" value="SBP_5_CS"/>
</dbReference>
<evidence type="ECO:0000256" key="1">
    <source>
        <dbReference type="ARBA" id="ARBA00004193"/>
    </source>
</evidence>
<accession>A0AB73SXJ0</accession>
<evidence type="ECO:0000256" key="4">
    <source>
        <dbReference type="ARBA" id="ARBA00022729"/>
    </source>
</evidence>
<dbReference type="Pfam" id="PF00496">
    <property type="entry name" value="SBP_bac_5"/>
    <property type="match status" value="1"/>
</dbReference>
<dbReference type="Proteomes" id="UP000245412">
    <property type="component" value="Unassembled WGS sequence"/>
</dbReference>
<keyword evidence="9" id="KW-1185">Reference proteome</keyword>
<dbReference type="PANTHER" id="PTHR30290:SF10">
    <property type="entry name" value="PERIPLASMIC OLIGOPEPTIDE-BINDING PROTEIN-RELATED"/>
    <property type="match status" value="1"/>
</dbReference>
<dbReference type="CDD" id="cd08504">
    <property type="entry name" value="PBP2_OppA"/>
    <property type="match status" value="1"/>
</dbReference>
<dbReference type="GO" id="GO:0005886">
    <property type="term" value="C:plasma membrane"/>
    <property type="evidence" value="ECO:0007669"/>
    <property type="project" value="UniProtKB-SubCell"/>
</dbReference>
<dbReference type="EMBL" id="QGGY01000023">
    <property type="protein sequence ID" value="PWJ72072.1"/>
    <property type="molecule type" value="Genomic_DNA"/>
</dbReference>
<gene>
    <name evidence="8" type="ORF">C7383_12318</name>
</gene>
<dbReference type="InterPro" id="IPR000914">
    <property type="entry name" value="SBP_5_dom"/>
</dbReference>
<dbReference type="RefSeq" id="WP_257497947.1">
    <property type="nucleotide sequence ID" value="NZ_JANKBI010000027.1"/>
</dbReference>
<feature type="domain" description="Solute-binding protein family 5" evidence="7">
    <location>
        <begin position="215"/>
        <end position="621"/>
    </location>
</feature>
<dbReference type="SUPFAM" id="SSF53850">
    <property type="entry name" value="Periplasmic binding protein-like II"/>
    <property type="match status" value="2"/>
</dbReference>
<dbReference type="GO" id="GO:0015833">
    <property type="term" value="P:peptide transport"/>
    <property type="evidence" value="ECO:0007669"/>
    <property type="project" value="TreeGrafter"/>
</dbReference>
<comment type="caution">
    <text evidence="8">The sequence shown here is derived from an EMBL/GenBank/DDBJ whole genome shotgun (WGS) entry which is preliminary data.</text>
</comment>